<keyword evidence="3 5" id="KW-0238">DNA-binding</keyword>
<feature type="domain" description="Tyr recombinase" evidence="7">
    <location>
        <begin position="193"/>
        <end position="367"/>
    </location>
</feature>
<dbReference type="Pfam" id="PF02899">
    <property type="entry name" value="Phage_int_SAM_1"/>
    <property type="match status" value="1"/>
</dbReference>
<protein>
    <recommendedName>
        <fullName evidence="11">Integrase</fullName>
    </recommendedName>
</protein>
<comment type="caution">
    <text evidence="9">The sequence shown here is derived from an EMBL/GenBank/DDBJ whole genome shotgun (WGS) entry which is preliminary data.</text>
</comment>
<dbReference type="InterPro" id="IPR002104">
    <property type="entry name" value="Integrase_catalytic"/>
</dbReference>
<dbReference type="Pfam" id="PF00589">
    <property type="entry name" value="Phage_integrase"/>
    <property type="match status" value="1"/>
</dbReference>
<dbReference type="InterPro" id="IPR044068">
    <property type="entry name" value="CB"/>
</dbReference>
<sequence>MTPSAPPTRPGNRPAPADGGSPVRPPGRTPTTGPAEGASPFDRAVALFLSRTRHTRSGSAHTERAYRTDLRHFAAFLAERGHAERHPPETDAPEDAPLPFDAVTRRDAEVYLAGLAAEHAARTVRRRVSCVRSFYRFLRGLELVAHNPFDALDLPDVDRKSETHKVLSDDELARAARLLAADVAAADRRLATSEPGPDRARAFAALFTATRRRVAFTLMAFAGLRRAEVVGLTREAIVERPDGFALAFRGKGGKVRAVPLVGFAYRPMFDWLAVRRRVPTTAPTVLVTLNGRPVAPKQLKRDCRALGLRVEARHPLTPHVLRRTFATRALQASGDIRSVQVLLGHSSIATTEVYTHVDLDGLRTLVEATALPDADPAP</sequence>
<evidence type="ECO:0000259" key="8">
    <source>
        <dbReference type="PROSITE" id="PS51900"/>
    </source>
</evidence>
<evidence type="ECO:0000256" key="6">
    <source>
        <dbReference type="SAM" id="MobiDB-lite"/>
    </source>
</evidence>
<feature type="region of interest" description="Disordered" evidence="6">
    <location>
        <begin position="1"/>
        <end position="40"/>
    </location>
</feature>
<dbReference type="PANTHER" id="PTHR30349">
    <property type="entry name" value="PHAGE INTEGRASE-RELATED"/>
    <property type="match status" value="1"/>
</dbReference>
<dbReference type="InterPro" id="IPR011010">
    <property type="entry name" value="DNA_brk_join_enz"/>
</dbReference>
<evidence type="ECO:0000256" key="3">
    <source>
        <dbReference type="ARBA" id="ARBA00023125"/>
    </source>
</evidence>
<evidence type="ECO:0000256" key="2">
    <source>
        <dbReference type="ARBA" id="ARBA00022908"/>
    </source>
</evidence>
<dbReference type="EMBL" id="MQWD01000010">
    <property type="protein sequence ID" value="PAP74216.1"/>
    <property type="molecule type" value="Genomic_DNA"/>
</dbReference>
<dbReference type="GO" id="GO:0006310">
    <property type="term" value="P:DNA recombination"/>
    <property type="evidence" value="ECO:0007669"/>
    <property type="project" value="UniProtKB-KW"/>
</dbReference>
<dbReference type="InterPro" id="IPR004107">
    <property type="entry name" value="Integrase_SAM-like_N"/>
</dbReference>
<dbReference type="PROSITE" id="PS51900">
    <property type="entry name" value="CB"/>
    <property type="match status" value="1"/>
</dbReference>
<keyword evidence="10" id="KW-1185">Reference proteome</keyword>
<reference evidence="9 10" key="1">
    <citation type="submission" date="2016-11" db="EMBL/GenBank/DDBJ databases">
        <title>Study of marine rhodopsin-containing bacteria.</title>
        <authorList>
            <person name="Yoshizawa S."/>
            <person name="Kumagai Y."/>
            <person name="Kogure K."/>
        </authorList>
    </citation>
    <scope>NUCLEOTIDE SEQUENCE [LARGE SCALE GENOMIC DNA]</scope>
    <source>
        <strain evidence="9 10">SAORIC-28</strain>
    </source>
</reference>
<dbReference type="Gene3D" id="1.10.443.10">
    <property type="entry name" value="Intergrase catalytic core"/>
    <property type="match status" value="1"/>
</dbReference>
<evidence type="ECO:0000256" key="4">
    <source>
        <dbReference type="ARBA" id="ARBA00023172"/>
    </source>
</evidence>
<evidence type="ECO:0008006" key="11">
    <source>
        <dbReference type="Google" id="ProtNLM"/>
    </source>
</evidence>
<dbReference type="AlphaFoldDB" id="A0A271ISJ9"/>
<dbReference type="PANTHER" id="PTHR30349:SF81">
    <property type="entry name" value="TYROSINE RECOMBINASE XERC"/>
    <property type="match status" value="1"/>
</dbReference>
<proteinExistence type="predicted"/>
<keyword evidence="2" id="KW-0229">DNA integration</keyword>
<evidence type="ECO:0000256" key="5">
    <source>
        <dbReference type="PROSITE-ProRule" id="PRU01248"/>
    </source>
</evidence>
<dbReference type="Gene3D" id="1.10.150.130">
    <property type="match status" value="1"/>
</dbReference>
<organism evidence="9 10">
    <name type="scientific">Rubrivirga marina</name>
    <dbReference type="NCBI Taxonomy" id="1196024"/>
    <lineage>
        <taxon>Bacteria</taxon>
        <taxon>Pseudomonadati</taxon>
        <taxon>Rhodothermota</taxon>
        <taxon>Rhodothermia</taxon>
        <taxon>Rhodothermales</taxon>
        <taxon>Rubricoccaceae</taxon>
        <taxon>Rubrivirga</taxon>
    </lineage>
</organism>
<evidence type="ECO:0000313" key="10">
    <source>
        <dbReference type="Proteomes" id="UP000216339"/>
    </source>
</evidence>
<keyword evidence="1" id="KW-0159">Chromosome partition</keyword>
<dbReference type="InterPro" id="IPR013762">
    <property type="entry name" value="Integrase-like_cat_sf"/>
</dbReference>
<dbReference type="Proteomes" id="UP000216339">
    <property type="component" value="Unassembled WGS sequence"/>
</dbReference>
<dbReference type="GO" id="GO:0003677">
    <property type="term" value="F:DNA binding"/>
    <property type="evidence" value="ECO:0007669"/>
    <property type="project" value="UniProtKB-UniRule"/>
</dbReference>
<evidence type="ECO:0000259" key="7">
    <source>
        <dbReference type="PROSITE" id="PS51898"/>
    </source>
</evidence>
<dbReference type="InterPro" id="IPR050090">
    <property type="entry name" value="Tyrosine_recombinase_XerCD"/>
</dbReference>
<evidence type="ECO:0000313" key="9">
    <source>
        <dbReference type="EMBL" id="PAP74216.1"/>
    </source>
</evidence>
<gene>
    <name evidence="9" type="ORF">BSZ37_21380</name>
</gene>
<evidence type="ECO:0000256" key="1">
    <source>
        <dbReference type="ARBA" id="ARBA00022829"/>
    </source>
</evidence>
<dbReference type="PROSITE" id="PS51898">
    <property type="entry name" value="TYR_RECOMBINASE"/>
    <property type="match status" value="1"/>
</dbReference>
<accession>A0A271ISJ9</accession>
<feature type="domain" description="Core-binding (CB)" evidence="8">
    <location>
        <begin position="39"/>
        <end position="139"/>
    </location>
</feature>
<dbReference type="GO" id="GO:0007059">
    <property type="term" value="P:chromosome segregation"/>
    <property type="evidence" value="ECO:0007669"/>
    <property type="project" value="UniProtKB-KW"/>
</dbReference>
<keyword evidence="4" id="KW-0233">DNA recombination</keyword>
<dbReference type="GO" id="GO:0015074">
    <property type="term" value="P:DNA integration"/>
    <property type="evidence" value="ECO:0007669"/>
    <property type="project" value="UniProtKB-KW"/>
</dbReference>
<dbReference type="InterPro" id="IPR010998">
    <property type="entry name" value="Integrase_recombinase_N"/>
</dbReference>
<name>A0A271ISJ9_9BACT</name>
<dbReference type="SUPFAM" id="SSF56349">
    <property type="entry name" value="DNA breaking-rejoining enzymes"/>
    <property type="match status" value="1"/>
</dbReference>
<dbReference type="RefSeq" id="WP_179299824.1">
    <property type="nucleotide sequence ID" value="NZ_MQWD01000010.1"/>
</dbReference>